<sequence>MDSFELDLCISCGTHVADGTPYCSSRCRKADSQQQPSPSSSSPRSAYLYAGSSSQGPSDSSHYYAPAHSHSQRRRPLLDLQEQSFFEDEHQVSNKLASIAEWAQGVYGSYGEEEDCLRMKAKKASRRGSTPTSAPTPTPMSTKKVSASTATPRKPVSSSLSPARHYSPPRFTLTAQNLAPPAMSIATVDDSDLSSIATPSSSPSDKKVVMIKAGRKSTEVDPWISSPPYEFAYKQHHTERGRPLVRV</sequence>
<feature type="region of interest" description="Disordered" evidence="1">
    <location>
        <begin position="26"/>
        <end position="82"/>
    </location>
</feature>
<evidence type="ECO:0000313" key="3">
    <source>
        <dbReference type="Proteomes" id="UP000054248"/>
    </source>
</evidence>
<feature type="compositionally biased region" description="Polar residues" evidence="1">
    <location>
        <begin position="143"/>
        <end position="161"/>
    </location>
</feature>
<dbReference type="InterPro" id="IPR024368">
    <property type="entry name" value="Ecl1/2/3"/>
</dbReference>
<dbReference type="HOGENOM" id="CLU_1125226_0_0_1"/>
<dbReference type="Proteomes" id="UP000054248">
    <property type="component" value="Unassembled WGS sequence"/>
</dbReference>
<gene>
    <name evidence="2" type="ORF">M407DRAFT_242433</name>
</gene>
<feature type="region of interest" description="Disordered" evidence="1">
    <location>
        <begin position="186"/>
        <end position="210"/>
    </location>
</feature>
<dbReference type="EMBL" id="KN822977">
    <property type="protein sequence ID" value="KIO29919.1"/>
    <property type="molecule type" value="Genomic_DNA"/>
</dbReference>
<organism evidence="2 3">
    <name type="scientific">Tulasnella calospora MUT 4182</name>
    <dbReference type="NCBI Taxonomy" id="1051891"/>
    <lineage>
        <taxon>Eukaryota</taxon>
        <taxon>Fungi</taxon>
        <taxon>Dikarya</taxon>
        <taxon>Basidiomycota</taxon>
        <taxon>Agaricomycotina</taxon>
        <taxon>Agaricomycetes</taxon>
        <taxon>Cantharellales</taxon>
        <taxon>Tulasnellaceae</taxon>
        <taxon>Tulasnella</taxon>
    </lineage>
</organism>
<evidence type="ECO:0000256" key="1">
    <source>
        <dbReference type="SAM" id="MobiDB-lite"/>
    </source>
</evidence>
<feature type="compositionally biased region" description="Low complexity" evidence="1">
    <location>
        <begin position="193"/>
        <end position="203"/>
    </location>
</feature>
<accession>A0A0C3QQP7</accession>
<evidence type="ECO:0000313" key="2">
    <source>
        <dbReference type="EMBL" id="KIO29919.1"/>
    </source>
</evidence>
<dbReference type="OrthoDB" id="3210446at2759"/>
<feature type="compositionally biased region" description="Low complexity" evidence="1">
    <location>
        <begin position="129"/>
        <end position="142"/>
    </location>
</feature>
<name>A0A0C3QQP7_9AGAM</name>
<keyword evidence="3" id="KW-1185">Reference proteome</keyword>
<feature type="compositionally biased region" description="Low complexity" evidence="1">
    <location>
        <begin position="32"/>
        <end position="43"/>
    </location>
</feature>
<dbReference type="AlphaFoldDB" id="A0A0C3QQP7"/>
<protein>
    <submittedName>
        <fullName evidence="2">Uncharacterized protein</fullName>
    </submittedName>
</protein>
<reference evidence="2 3" key="1">
    <citation type="submission" date="2014-04" db="EMBL/GenBank/DDBJ databases">
        <authorList>
            <consortium name="DOE Joint Genome Institute"/>
            <person name="Kuo A."/>
            <person name="Girlanda M."/>
            <person name="Perotto S."/>
            <person name="Kohler A."/>
            <person name="Nagy L.G."/>
            <person name="Floudas D."/>
            <person name="Copeland A."/>
            <person name="Barry K.W."/>
            <person name="Cichocki N."/>
            <person name="Veneault-Fourrey C."/>
            <person name="LaButti K."/>
            <person name="Lindquist E.A."/>
            <person name="Lipzen A."/>
            <person name="Lundell T."/>
            <person name="Morin E."/>
            <person name="Murat C."/>
            <person name="Sun H."/>
            <person name="Tunlid A."/>
            <person name="Henrissat B."/>
            <person name="Grigoriev I.V."/>
            <person name="Hibbett D.S."/>
            <person name="Martin F."/>
            <person name="Nordberg H.P."/>
            <person name="Cantor M.N."/>
            <person name="Hua S.X."/>
        </authorList>
    </citation>
    <scope>NUCLEOTIDE SEQUENCE [LARGE SCALE GENOMIC DNA]</scope>
    <source>
        <strain evidence="2 3">MUT 4182</strain>
    </source>
</reference>
<proteinExistence type="predicted"/>
<dbReference type="Pfam" id="PF12855">
    <property type="entry name" value="Ecl1"/>
    <property type="match status" value="1"/>
</dbReference>
<reference evidence="3" key="2">
    <citation type="submission" date="2015-01" db="EMBL/GenBank/DDBJ databases">
        <title>Evolutionary Origins and Diversification of the Mycorrhizal Mutualists.</title>
        <authorList>
            <consortium name="DOE Joint Genome Institute"/>
            <consortium name="Mycorrhizal Genomics Consortium"/>
            <person name="Kohler A."/>
            <person name="Kuo A."/>
            <person name="Nagy L.G."/>
            <person name="Floudas D."/>
            <person name="Copeland A."/>
            <person name="Barry K.W."/>
            <person name="Cichocki N."/>
            <person name="Veneault-Fourrey C."/>
            <person name="LaButti K."/>
            <person name="Lindquist E.A."/>
            <person name="Lipzen A."/>
            <person name="Lundell T."/>
            <person name="Morin E."/>
            <person name="Murat C."/>
            <person name="Riley R."/>
            <person name="Ohm R."/>
            <person name="Sun H."/>
            <person name="Tunlid A."/>
            <person name="Henrissat B."/>
            <person name="Grigoriev I.V."/>
            <person name="Hibbett D.S."/>
            <person name="Martin F."/>
        </authorList>
    </citation>
    <scope>NUCLEOTIDE SEQUENCE [LARGE SCALE GENOMIC DNA]</scope>
    <source>
        <strain evidence="3">MUT 4182</strain>
    </source>
</reference>
<feature type="region of interest" description="Disordered" evidence="1">
    <location>
        <begin position="118"/>
        <end position="173"/>
    </location>
</feature>
<feature type="compositionally biased region" description="Low complexity" evidence="1">
    <location>
        <begin position="52"/>
        <end position="69"/>
    </location>
</feature>